<evidence type="ECO:0000313" key="9">
    <source>
        <dbReference type="Proteomes" id="UP000199344"/>
    </source>
</evidence>
<dbReference type="Proteomes" id="UP000199344">
    <property type="component" value="Unassembled WGS sequence"/>
</dbReference>
<accession>A0A1G6WDN1</accession>
<keyword evidence="4 6" id="KW-0472">Membrane</keyword>
<protein>
    <recommendedName>
        <fullName evidence="7">Lipopolysaccharide assembly protein A domain-containing protein</fullName>
    </recommendedName>
</protein>
<dbReference type="Pfam" id="PF06305">
    <property type="entry name" value="LapA_dom"/>
    <property type="match status" value="1"/>
</dbReference>
<organism evidence="8 9">
    <name type="scientific">Paracoccus isoporae</name>
    <dbReference type="NCBI Taxonomy" id="591205"/>
    <lineage>
        <taxon>Bacteria</taxon>
        <taxon>Pseudomonadati</taxon>
        <taxon>Pseudomonadota</taxon>
        <taxon>Alphaproteobacteria</taxon>
        <taxon>Rhodobacterales</taxon>
        <taxon>Paracoccaceae</taxon>
        <taxon>Paracoccus</taxon>
    </lineage>
</organism>
<evidence type="ECO:0000256" key="6">
    <source>
        <dbReference type="SAM" id="Phobius"/>
    </source>
</evidence>
<dbReference type="AlphaFoldDB" id="A0A1G6WDN1"/>
<dbReference type="InterPro" id="IPR010445">
    <property type="entry name" value="LapA_dom"/>
</dbReference>
<evidence type="ECO:0000313" key="8">
    <source>
        <dbReference type="EMBL" id="SDD63899.1"/>
    </source>
</evidence>
<dbReference type="RefSeq" id="WP_090521170.1">
    <property type="nucleotide sequence ID" value="NZ_FNAH01000002.1"/>
</dbReference>
<evidence type="ECO:0000259" key="7">
    <source>
        <dbReference type="Pfam" id="PF06305"/>
    </source>
</evidence>
<proteinExistence type="predicted"/>
<evidence type="ECO:0000256" key="3">
    <source>
        <dbReference type="ARBA" id="ARBA00022989"/>
    </source>
</evidence>
<sequence>MRFIRLIFVALLAIILVAIALANRSAVTLKAMPEGLASYFGVSWQISLPLFIVIFLAILFGIVIGFVWEWLREAHIRSEAARRAREVNSLEREVHQLRDRHNAPKDDVLAILDQQQPRPVASPEPAAGTTLPATR</sequence>
<name>A0A1G6WDN1_9RHOB</name>
<evidence type="ECO:0000256" key="4">
    <source>
        <dbReference type="ARBA" id="ARBA00023136"/>
    </source>
</evidence>
<keyword evidence="2 6" id="KW-0812">Transmembrane</keyword>
<gene>
    <name evidence="8" type="ORF">SAMN05421538_102105</name>
</gene>
<evidence type="ECO:0000256" key="1">
    <source>
        <dbReference type="ARBA" id="ARBA00022475"/>
    </source>
</evidence>
<feature type="domain" description="Lipopolysaccharide assembly protein A" evidence="7">
    <location>
        <begin position="40"/>
        <end position="94"/>
    </location>
</feature>
<feature type="transmembrane region" description="Helical" evidence="6">
    <location>
        <begin position="46"/>
        <end position="68"/>
    </location>
</feature>
<dbReference type="STRING" id="591205.SAMN05421538_102105"/>
<keyword evidence="3 6" id="KW-1133">Transmembrane helix</keyword>
<feature type="region of interest" description="Disordered" evidence="5">
    <location>
        <begin position="113"/>
        <end position="135"/>
    </location>
</feature>
<evidence type="ECO:0000256" key="2">
    <source>
        <dbReference type="ARBA" id="ARBA00022692"/>
    </source>
</evidence>
<dbReference type="OrthoDB" id="7689797at2"/>
<evidence type="ECO:0000256" key="5">
    <source>
        <dbReference type="SAM" id="MobiDB-lite"/>
    </source>
</evidence>
<reference evidence="8 9" key="1">
    <citation type="submission" date="2016-10" db="EMBL/GenBank/DDBJ databases">
        <authorList>
            <person name="de Groot N.N."/>
        </authorList>
    </citation>
    <scope>NUCLEOTIDE SEQUENCE [LARGE SCALE GENOMIC DNA]</scope>
    <source>
        <strain evidence="8 9">DSM 22220</strain>
    </source>
</reference>
<keyword evidence="9" id="KW-1185">Reference proteome</keyword>
<keyword evidence="1" id="KW-1003">Cell membrane</keyword>
<dbReference type="EMBL" id="FNAH01000002">
    <property type="protein sequence ID" value="SDD63899.1"/>
    <property type="molecule type" value="Genomic_DNA"/>
</dbReference>
<dbReference type="GO" id="GO:0005886">
    <property type="term" value="C:plasma membrane"/>
    <property type="evidence" value="ECO:0007669"/>
    <property type="project" value="InterPro"/>
</dbReference>